<gene>
    <name evidence="2" type="ORF">A2Y62_21205</name>
</gene>
<organism evidence="2 3">
    <name type="scientific">Candidatus Fischerbacteria bacterium RBG_13_37_8</name>
    <dbReference type="NCBI Taxonomy" id="1817863"/>
    <lineage>
        <taxon>Bacteria</taxon>
        <taxon>Candidatus Fischeribacteriota</taxon>
    </lineage>
</organism>
<feature type="compositionally biased region" description="Basic and acidic residues" evidence="1">
    <location>
        <begin position="194"/>
        <end position="207"/>
    </location>
</feature>
<comment type="caution">
    <text evidence="2">The sequence shown here is derived from an EMBL/GenBank/DDBJ whole genome shotgun (WGS) entry which is preliminary data.</text>
</comment>
<protein>
    <submittedName>
        <fullName evidence="2">Uncharacterized protein</fullName>
    </submittedName>
</protein>
<name>A0A1F5V6F1_9BACT</name>
<evidence type="ECO:0000313" key="2">
    <source>
        <dbReference type="EMBL" id="OGF58481.1"/>
    </source>
</evidence>
<evidence type="ECO:0000313" key="3">
    <source>
        <dbReference type="Proteomes" id="UP000178943"/>
    </source>
</evidence>
<dbReference type="Pfam" id="PF04404">
    <property type="entry name" value="ERF"/>
    <property type="match status" value="1"/>
</dbReference>
<proteinExistence type="predicted"/>
<dbReference type="STRING" id="1817863.A2Y62_21205"/>
<dbReference type="InterPro" id="IPR007499">
    <property type="entry name" value="ERF_bacteria_virus"/>
</dbReference>
<accession>A0A1F5V6F1</accession>
<dbReference type="Proteomes" id="UP000178943">
    <property type="component" value="Unassembled WGS sequence"/>
</dbReference>
<evidence type="ECO:0000256" key="1">
    <source>
        <dbReference type="SAM" id="MobiDB-lite"/>
    </source>
</evidence>
<dbReference type="EMBL" id="MFGW01000245">
    <property type="protein sequence ID" value="OGF58481.1"/>
    <property type="molecule type" value="Genomic_DNA"/>
</dbReference>
<reference evidence="2 3" key="1">
    <citation type="journal article" date="2016" name="Nat. Commun.">
        <title>Thousands of microbial genomes shed light on interconnected biogeochemical processes in an aquifer system.</title>
        <authorList>
            <person name="Anantharaman K."/>
            <person name="Brown C.T."/>
            <person name="Hug L.A."/>
            <person name="Sharon I."/>
            <person name="Castelle C.J."/>
            <person name="Probst A.J."/>
            <person name="Thomas B.C."/>
            <person name="Singh A."/>
            <person name="Wilkins M.J."/>
            <person name="Karaoz U."/>
            <person name="Brodie E.L."/>
            <person name="Williams K.H."/>
            <person name="Hubbard S.S."/>
            <person name="Banfield J.F."/>
        </authorList>
    </citation>
    <scope>NUCLEOTIDE SEQUENCE [LARGE SCALE GENOMIC DNA]</scope>
</reference>
<feature type="region of interest" description="Disordered" evidence="1">
    <location>
        <begin position="183"/>
        <end position="207"/>
    </location>
</feature>
<sequence length="265" mass="30496">MNDITKVETKAVKKRAIKVDLPATPENMLMTALQQGMSIDIIEKLIGLKERLERSEAEKAFREAMSKFQAECPVIKKKKKVPNKDGTSTRYKYAPTDDIVRIVSPIMAKYNLSFTAKTRLETRDEIPGMTAIARISHILGYTEETEFWSPIDDNQYMTKQQRYGSTRTFTIRYALSDGLGIITGDEDNDTNDPDAAKKKEEAEKRGQEELDKLRQFINSNEYLKKGFEILEYTERAQWAFCNGNKWNAEQIKNYLNLLVDKKNGQ</sequence>
<dbReference type="AlphaFoldDB" id="A0A1F5V6F1"/>